<sequence length="98" mass="11458">MLPFEAHNGAARFLSIMLTYHDLFHRYHNRIRCTSSTSYLDNSLFWMVRFAFGDGEQLWPNDCTKIPLTTDPLTVRCGFKLIIRLAAQLNSSKDQERF</sequence>
<dbReference type="Proteomes" id="UP000606974">
    <property type="component" value="Unassembled WGS sequence"/>
</dbReference>
<gene>
    <name evidence="1" type="ORF">GJ744_010730</name>
</gene>
<dbReference type="AlphaFoldDB" id="A0A8H7E5B3"/>
<keyword evidence="2" id="KW-1185">Reference proteome</keyword>
<comment type="caution">
    <text evidence="1">The sequence shown here is derived from an EMBL/GenBank/DDBJ whole genome shotgun (WGS) entry which is preliminary data.</text>
</comment>
<accession>A0A8H7E5B3</accession>
<organism evidence="1 2">
    <name type="scientific">Endocarpon pusillum</name>
    <dbReference type="NCBI Taxonomy" id="364733"/>
    <lineage>
        <taxon>Eukaryota</taxon>
        <taxon>Fungi</taxon>
        <taxon>Dikarya</taxon>
        <taxon>Ascomycota</taxon>
        <taxon>Pezizomycotina</taxon>
        <taxon>Eurotiomycetes</taxon>
        <taxon>Chaetothyriomycetidae</taxon>
        <taxon>Verrucariales</taxon>
        <taxon>Verrucariaceae</taxon>
        <taxon>Endocarpon</taxon>
    </lineage>
</organism>
<protein>
    <submittedName>
        <fullName evidence="1">Uncharacterized protein</fullName>
    </submittedName>
</protein>
<name>A0A8H7E5B3_9EURO</name>
<proteinExistence type="predicted"/>
<reference evidence="1" key="1">
    <citation type="submission" date="2020-02" db="EMBL/GenBank/DDBJ databases">
        <authorList>
            <person name="Palmer J.M."/>
        </authorList>
    </citation>
    <scope>NUCLEOTIDE SEQUENCE</scope>
    <source>
        <strain evidence="1">EPUS1.4</strain>
        <tissue evidence="1">Thallus</tissue>
    </source>
</reference>
<evidence type="ECO:0000313" key="1">
    <source>
        <dbReference type="EMBL" id="KAF7507296.1"/>
    </source>
</evidence>
<dbReference type="EMBL" id="JAACFV010000071">
    <property type="protein sequence ID" value="KAF7507296.1"/>
    <property type="molecule type" value="Genomic_DNA"/>
</dbReference>
<evidence type="ECO:0000313" key="2">
    <source>
        <dbReference type="Proteomes" id="UP000606974"/>
    </source>
</evidence>